<organism evidence="1 2">
    <name type="scientific">Ascodesmis nigricans</name>
    <dbReference type="NCBI Taxonomy" id="341454"/>
    <lineage>
        <taxon>Eukaryota</taxon>
        <taxon>Fungi</taxon>
        <taxon>Dikarya</taxon>
        <taxon>Ascomycota</taxon>
        <taxon>Pezizomycotina</taxon>
        <taxon>Pezizomycetes</taxon>
        <taxon>Pezizales</taxon>
        <taxon>Ascodesmidaceae</taxon>
        <taxon>Ascodesmis</taxon>
    </lineage>
</organism>
<feature type="non-terminal residue" evidence="1">
    <location>
        <position position="1"/>
    </location>
</feature>
<dbReference type="InParanoid" id="A0A4S2MMQ4"/>
<keyword evidence="2" id="KW-1185">Reference proteome</keyword>
<dbReference type="Proteomes" id="UP000298138">
    <property type="component" value="Unassembled WGS sequence"/>
</dbReference>
<reference evidence="1 2" key="1">
    <citation type="submission" date="2019-04" db="EMBL/GenBank/DDBJ databases">
        <title>Comparative genomics and transcriptomics to analyze fruiting body development in filamentous ascomycetes.</title>
        <authorList>
            <consortium name="DOE Joint Genome Institute"/>
            <person name="Lutkenhaus R."/>
            <person name="Traeger S."/>
            <person name="Breuer J."/>
            <person name="Kuo A."/>
            <person name="Lipzen A."/>
            <person name="Pangilinan J."/>
            <person name="Dilworth D."/>
            <person name="Sandor L."/>
            <person name="Poggeler S."/>
            <person name="Barry K."/>
            <person name="Grigoriev I.V."/>
            <person name="Nowrousian M."/>
        </authorList>
    </citation>
    <scope>NUCLEOTIDE SEQUENCE [LARGE SCALE GENOMIC DNA]</scope>
    <source>
        <strain evidence="1 2">CBS 389.68</strain>
    </source>
</reference>
<accession>A0A4S2MMQ4</accession>
<name>A0A4S2MMQ4_9PEZI</name>
<evidence type="ECO:0000313" key="2">
    <source>
        <dbReference type="Proteomes" id="UP000298138"/>
    </source>
</evidence>
<sequence length="97" mass="10440">LSRALLGYRSSPPPPFLALILLLFDSPHRRLPICHRPPCHSLAAVPNHPPPLTRCPSSRNAPPALPACYPRIPDHPSSPCPQPAPGVQSLCKSLPIP</sequence>
<feature type="non-terminal residue" evidence="1">
    <location>
        <position position="97"/>
    </location>
</feature>
<proteinExistence type="predicted"/>
<dbReference type="EMBL" id="ML220178">
    <property type="protein sequence ID" value="TGZ76449.1"/>
    <property type="molecule type" value="Genomic_DNA"/>
</dbReference>
<protein>
    <submittedName>
        <fullName evidence="1">Uncharacterized protein</fullName>
    </submittedName>
</protein>
<dbReference type="AlphaFoldDB" id="A0A4S2MMQ4"/>
<gene>
    <name evidence="1" type="ORF">EX30DRAFT_336599</name>
</gene>
<evidence type="ECO:0000313" key="1">
    <source>
        <dbReference type="EMBL" id="TGZ76449.1"/>
    </source>
</evidence>